<dbReference type="OrthoDB" id="9941155at2"/>
<protein>
    <submittedName>
        <fullName evidence="3">Uncharacterized protein</fullName>
    </submittedName>
</protein>
<dbReference type="Proteomes" id="UP000321907">
    <property type="component" value="Unassembled WGS sequence"/>
</dbReference>
<dbReference type="EMBL" id="VOXD01000010">
    <property type="protein sequence ID" value="TXF89991.1"/>
    <property type="molecule type" value="Genomic_DNA"/>
</dbReference>
<evidence type="ECO:0000256" key="2">
    <source>
        <dbReference type="SAM" id="SignalP"/>
    </source>
</evidence>
<organism evidence="3 4">
    <name type="scientific">Neolewinella aurantiaca</name>
    <dbReference type="NCBI Taxonomy" id="2602767"/>
    <lineage>
        <taxon>Bacteria</taxon>
        <taxon>Pseudomonadati</taxon>
        <taxon>Bacteroidota</taxon>
        <taxon>Saprospiria</taxon>
        <taxon>Saprospirales</taxon>
        <taxon>Lewinellaceae</taxon>
        <taxon>Neolewinella</taxon>
    </lineage>
</organism>
<dbReference type="AlphaFoldDB" id="A0A5C7FWI2"/>
<feature type="signal peptide" evidence="2">
    <location>
        <begin position="1"/>
        <end position="19"/>
    </location>
</feature>
<keyword evidence="2" id="KW-0732">Signal</keyword>
<reference evidence="3 4" key="1">
    <citation type="submission" date="2019-08" db="EMBL/GenBank/DDBJ databases">
        <title>Lewinella sp. strain SSH13 Genome sequencing and assembly.</title>
        <authorList>
            <person name="Kim I."/>
        </authorList>
    </citation>
    <scope>NUCLEOTIDE SEQUENCE [LARGE SCALE GENOMIC DNA]</scope>
    <source>
        <strain evidence="3 4">SSH13</strain>
    </source>
</reference>
<gene>
    <name evidence="3" type="ORF">FUA23_08545</name>
</gene>
<feature type="compositionally biased region" description="Polar residues" evidence="1">
    <location>
        <begin position="112"/>
        <end position="121"/>
    </location>
</feature>
<proteinExistence type="predicted"/>
<accession>A0A5C7FWI2</accession>
<evidence type="ECO:0000313" key="4">
    <source>
        <dbReference type="Proteomes" id="UP000321907"/>
    </source>
</evidence>
<sequence>MLKAFLILIVCSSFLGLRAQEDYNGSSPSPTTETPALVETMLDKISRKLQLSEEQVPQVETLLQDFFQHPENQTGASPEVRRALRAAVSKLLTPDQRQLLKQKRARNGTVRRGSNPNMVAPQKSSWLDLLLDDVAYPLLEKRRRNRAEKGKN</sequence>
<feature type="region of interest" description="Disordered" evidence="1">
    <location>
        <begin position="99"/>
        <end position="121"/>
    </location>
</feature>
<evidence type="ECO:0000256" key="1">
    <source>
        <dbReference type="SAM" id="MobiDB-lite"/>
    </source>
</evidence>
<keyword evidence="4" id="KW-1185">Reference proteome</keyword>
<dbReference type="RefSeq" id="WP_147930311.1">
    <property type="nucleotide sequence ID" value="NZ_VOXD01000010.1"/>
</dbReference>
<evidence type="ECO:0000313" key="3">
    <source>
        <dbReference type="EMBL" id="TXF89991.1"/>
    </source>
</evidence>
<feature type="chain" id="PRO_5023135693" evidence="2">
    <location>
        <begin position="20"/>
        <end position="152"/>
    </location>
</feature>
<comment type="caution">
    <text evidence="3">The sequence shown here is derived from an EMBL/GenBank/DDBJ whole genome shotgun (WGS) entry which is preliminary data.</text>
</comment>
<name>A0A5C7FWI2_9BACT</name>